<gene>
    <name evidence="1" type="ORF">HNQ68_001037</name>
</gene>
<protein>
    <submittedName>
        <fullName evidence="1">Uncharacterized protein</fullName>
    </submittedName>
</protein>
<evidence type="ECO:0000313" key="1">
    <source>
        <dbReference type="EMBL" id="MBB5090525.1"/>
    </source>
</evidence>
<dbReference type="EMBL" id="JACHIL010000001">
    <property type="protein sequence ID" value="MBB5090525.1"/>
    <property type="molecule type" value="Genomic_DNA"/>
</dbReference>
<reference evidence="1 2" key="1">
    <citation type="submission" date="2020-08" db="EMBL/GenBank/DDBJ databases">
        <title>Genomic Encyclopedia of Type Strains, Phase IV (KMG-IV): sequencing the most valuable type-strain genomes for metagenomic binning, comparative biology and taxonomic classification.</title>
        <authorList>
            <person name="Goeker M."/>
        </authorList>
    </citation>
    <scope>NUCLEOTIDE SEQUENCE [LARGE SCALE GENOMIC DNA]</scope>
    <source>
        <strain evidence="1 2">DSM 25620</strain>
    </source>
</reference>
<organism evidence="1 2">
    <name type="scientific">Pseudochrobactrum saccharolyticum</name>
    <dbReference type="NCBI Taxonomy" id="354352"/>
    <lineage>
        <taxon>Bacteria</taxon>
        <taxon>Pseudomonadati</taxon>
        <taxon>Pseudomonadota</taxon>
        <taxon>Alphaproteobacteria</taxon>
        <taxon>Hyphomicrobiales</taxon>
        <taxon>Brucellaceae</taxon>
        <taxon>Pseudochrobactrum</taxon>
    </lineage>
</organism>
<name>A0A7W8EMJ6_9HYPH</name>
<comment type="caution">
    <text evidence="1">The sequence shown here is derived from an EMBL/GenBank/DDBJ whole genome shotgun (WGS) entry which is preliminary data.</text>
</comment>
<accession>A0A7W8EMJ6</accession>
<evidence type="ECO:0000313" key="2">
    <source>
        <dbReference type="Proteomes" id="UP000531231"/>
    </source>
</evidence>
<sequence length="35" mass="3851">MKQTAQFFLTDVFVVSLDAALDNAVHTAKYFCANA</sequence>
<dbReference type="Proteomes" id="UP000531231">
    <property type="component" value="Unassembled WGS sequence"/>
</dbReference>
<keyword evidence="2" id="KW-1185">Reference proteome</keyword>
<dbReference type="AlphaFoldDB" id="A0A7W8EMJ6"/>
<proteinExistence type="predicted"/>